<keyword evidence="3" id="KW-1185">Reference proteome</keyword>
<proteinExistence type="predicted"/>
<evidence type="ECO:0000256" key="1">
    <source>
        <dbReference type="SAM" id="SignalP"/>
    </source>
</evidence>
<dbReference type="RefSeq" id="WP_166587104.1">
    <property type="nucleotide sequence ID" value="NZ_WWEO01000044.1"/>
</dbReference>
<dbReference type="SUPFAM" id="SSF63825">
    <property type="entry name" value="YWTD domain"/>
    <property type="match status" value="1"/>
</dbReference>
<dbReference type="EMBL" id="WWEO01000044">
    <property type="protein sequence ID" value="NCD71129.1"/>
    <property type="molecule type" value="Genomic_DNA"/>
</dbReference>
<comment type="caution">
    <text evidence="2">The sequence shown here is derived from an EMBL/GenBank/DDBJ whole genome shotgun (WGS) entry which is preliminary data.</text>
</comment>
<dbReference type="InterPro" id="IPR015943">
    <property type="entry name" value="WD40/YVTN_repeat-like_dom_sf"/>
</dbReference>
<dbReference type="InterPro" id="IPR011042">
    <property type="entry name" value="6-blade_b-propeller_TolB-like"/>
</dbReference>
<evidence type="ECO:0008006" key="4">
    <source>
        <dbReference type="Google" id="ProtNLM"/>
    </source>
</evidence>
<organism evidence="2 3">
    <name type="scientific">Mucilaginibacter agri</name>
    <dbReference type="NCBI Taxonomy" id="2695265"/>
    <lineage>
        <taxon>Bacteria</taxon>
        <taxon>Pseudomonadati</taxon>
        <taxon>Bacteroidota</taxon>
        <taxon>Sphingobacteriia</taxon>
        <taxon>Sphingobacteriales</taxon>
        <taxon>Sphingobacteriaceae</taxon>
        <taxon>Mucilaginibacter</taxon>
    </lineage>
</organism>
<sequence>MKTYFTPRLTILFFVFAPLLWTCKSDMPQVKNSDANTAPEPDRTKSTNDLFTLPKVIAGKDRYYGSTDGIGAKALFNQPSGIFVDVDGSILVADMGNNKIRRIVKDSIVSTLTFPNVTDGGPGTIVGPVNVAANGNLGFIAIVCPGDIFYYKPHPIDQTHPTWTMSHTGAAGFKPYWAITWDKAYGEFFWLSISASITTNDLGFANPSAYGVGGKSAFNITDPIKAVSVMPTEKATVYAATRTKFYTIVGYNDDYGNGTSSAAFPGITLTSITSIACSKDGKRIYVADNGDIKAINLGYRGSISTILTGVYADGIALSLDGAYLYYSSQTRNTISKYKL</sequence>
<dbReference type="AlphaFoldDB" id="A0A965ZJJ7"/>
<evidence type="ECO:0000313" key="2">
    <source>
        <dbReference type="EMBL" id="NCD71129.1"/>
    </source>
</evidence>
<reference evidence="2" key="1">
    <citation type="submission" date="2020-01" db="EMBL/GenBank/DDBJ databases">
        <authorList>
            <person name="Seo Y.L."/>
        </authorList>
    </citation>
    <scope>NUCLEOTIDE SEQUENCE</scope>
    <source>
        <strain evidence="2">R11</strain>
    </source>
</reference>
<dbReference type="Gene3D" id="2.130.10.10">
    <property type="entry name" value="YVTN repeat-like/Quinoprotein amine dehydrogenase"/>
    <property type="match status" value="1"/>
</dbReference>
<evidence type="ECO:0000313" key="3">
    <source>
        <dbReference type="Proteomes" id="UP000638732"/>
    </source>
</evidence>
<keyword evidence="1" id="KW-0732">Signal</keyword>
<name>A0A965ZJJ7_9SPHI</name>
<dbReference type="Gene3D" id="2.120.10.30">
    <property type="entry name" value="TolB, C-terminal domain"/>
    <property type="match status" value="1"/>
</dbReference>
<accession>A0A965ZJJ7</accession>
<feature type="chain" id="PRO_5037375398" description="NHL repeat-containing protein" evidence="1">
    <location>
        <begin position="18"/>
        <end position="339"/>
    </location>
</feature>
<reference evidence="2" key="2">
    <citation type="submission" date="2020-10" db="EMBL/GenBank/DDBJ databases">
        <title>Mucilaginibacter sp. nov., isolated from soil.</title>
        <authorList>
            <person name="Jeon C.O."/>
        </authorList>
    </citation>
    <scope>NUCLEOTIDE SEQUENCE</scope>
    <source>
        <strain evidence="2">R11</strain>
    </source>
</reference>
<dbReference type="Proteomes" id="UP000638732">
    <property type="component" value="Unassembled WGS sequence"/>
</dbReference>
<protein>
    <recommendedName>
        <fullName evidence="4">NHL repeat-containing protein</fullName>
    </recommendedName>
</protein>
<feature type="signal peptide" evidence="1">
    <location>
        <begin position="1"/>
        <end position="17"/>
    </location>
</feature>
<gene>
    <name evidence="2" type="ORF">GSY63_17315</name>
</gene>